<keyword evidence="10" id="KW-0812">Transmembrane</keyword>
<organism evidence="11 12">
    <name type="scientific">Trypanosoma rangeli SC58</name>
    <dbReference type="NCBI Taxonomy" id="429131"/>
    <lineage>
        <taxon>Eukaryota</taxon>
        <taxon>Discoba</taxon>
        <taxon>Euglenozoa</taxon>
        <taxon>Kinetoplastea</taxon>
        <taxon>Metakinetoplastina</taxon>
        <taxon>Trypanosomatida</taxon>
        <taxon>Trypanosomatidae</taxon>
        <taxon>Trypanosoma</taxon>
        <taxon>Herpetosoma</taxon>
    </lineage>
</organism>
<comment type="subcellular location">
    <subcellularLocation>
        <location evidence="1">Mitochondrion inner membrane</location>
        <topology evidence="1">Peripheral membrane protein</topology>
        <orientation evidence="1">Matrix side</orientation>
    </subcellularLocation>
</comment>
<dbReference type="AlphaFoldDB" id="A0A061IU29"/>
<dbReference type="VEuPathDB" id="TriTrypDB:TRSC58_06242"/>
<dbReference type="GO" id="GO:0006120">
    <property type="term" value="P:mitochondrial electron transport, NADH to ubiquinone"/>
    <property type="evidence" value="ECO:0007669"/>
    <property type="project" value="InterPro"/>
</dbReference>
<proteinExistence type="inferred from homology"/>
<dbReference type="InterPro" id="IPR033034">
    <property type="entry name" value="NDUFB9"/>
</dbReference>
<comment type="similarity">
    <text evidence="2">Belongs to the complex I LYR family.</text>
</comment>
<evidence type="ECO:0000256" key="6">
    <source>
        <dbReference type="ARBA" id="ARBA00022792"/>
    </source>
</evidence>
<comment type="caution">
    <text evidence="11">The sequence shown here is derived from an EMBL/GenBank/DDBJ whole genome shotgun (WGS) entry which is preliminary data.</text>
</comment>
<dbReference type="EMBL" id="AUPL01006242">
    <property type="protein sequence ID" value="ESL06089.1"/>
    <property type="molecule type" value="Genomic_DNA"/>
</dbReference>
<evidence type="ECO:0000313" key="11">
    <source>
        <dbReference type="EMBL" id="ESL06089.1"/>
    </source>
</evidence>
<evidence type="ECO:0000256" key="1">
    <source>
        <dbReference type="ARBA" id="ARBA00004443"/>
    </source>
</evidence>
<keyword evidence="10" id="KW-1133">Transmembrane helix</keyword>
<keyword evidence="7" id="KW-0249">Electron transport</keyword>
<dbReference type="OrthoDB" id="13598at2759"/>
<evidence type="ECO:0000256" key="3">
    <source>
        <dbReference type="ARBA" id="ARBA00018684"/>
    </source>
</evidence>
<reference evidence="11 12" key="1">
    <citation type="submission" date="2013-07" db="EMBL/GenBank/DDBJ databases">
        <authorList>
            <person name="Stoco P.H."/>
            <person name="Wagner G."/>
            <person name="Gerber A."/>
            <person name="Zaha A."/>
            <person name="Thompson C."/>
            <person name="Bartholomeu D.C."/>
            <person name="Luckemeyer D.D."/>
            <person name="Bahia D."/>
            <person name="Loreto E."/>
            <person name="Prestes E.B."/>
            <person name="Lima F.M."/>
            <person name="Rodrigues-Luiz G."/>
            <person name="Vallejo G.A."/>
            <person name="Filho J.F."/>
            <person name="Monteiro K.M."/>
            <person name="Tyler K.M."/>
            <person name="de Almeida L.G."/>
            <person name="Ortiz M.F."/>
            <person name="Siervo M.A."/>
            <person name="de Moraes M.H."/>
            <person name="Cunha O.L."/>
            <person name="Mendonca-Neto R."/>
            <person name="Silva R."/>
            <person name="Teixeira S.M."/>
            <person name="Murta S.M."/>
            <person name="Sincero T.C."/>
            <person name="Mendes T.A."/>
            <person name="Urmenyi T.P."/>
            <person name="Silva V.G."/>
            <person name="da Rocha W.D."/>
            <person name="Andersson B."/>
            <person name="Romanha A.J."/>
            <person name="Steindel M."/>
            <person name="de Vasconcelos A.T."/>
            <person name="Grisard E.C."/>
        </authorList>
    </citation>
    <scope>NUCLEOTIDE SEQUENCE [LARGE SCALE GENOMIC DNA]</scope>
    <source>
        <strain evidence="11 12">SC58</strain>
    </source>
</reference>
<evidence type="ECO:0000313" key="12">
    <source>
        <dbReference type="Proteomes" id="UP000031737"/>
    </source>
</evidence>
<evidence type="ECO:0000256" key="5">
    <source>
        <dbReference type="ARBA" id="ARBA00022660"/>
    </source>
</evidence>
<dbReference type="GO" id="GO:0005743">
    <property type="term" value="C:mitochondrial inner membrane"/>
    <property type="evidence" value="ECO:0007669"/>
    <property type="project" value="UniProtKB-SubCell"/>
</dbReference>
<keyword evidence="9 10" id="KW-0472">Membrane</keyword>
<evidence type="ECO:0000256" key="10">
    <source>
        <dbReference type="SAM" id="Phobius"/>
    </source>
</evidence>
<accession>A0A061IU29</accession>
<evidence type="ECO:0000256" key="7">
    <source>
        <dbReference type="ARBA" id="ARBA00022982"/>
    </source>
</evidence>
<keyword evidence="8" id="KW-0496">Mitochondrion</keyword>
<dbReference type="PANTHER" id="PTHR12868">
    <property type="entry name" value="NADH-UBIQUINONE OXIDOREDUCTASE B22 SUBUNIT"/>
    <property type="match status" value="1"/>
</dbReference>
<gene>
    <name evidence="11" type="ORF">TRSC58_06242</name>
</gene>
<evidence type="ECO:0000256" key="8">
    <source>
        <dbReference type="ARBA" id="ARBA00023128"/>
    </source>
</evidence>
<dbReference type="PANTHER" id="PTHR12868:SF0">
    <property type="entry name" value="NADH DEHYDROGENASE [UBIQUINONE] 1 BETA SUBCOMPLEX SUBUNIT 9"/>
    <property type="match status" value="1"/>
</dbReference>
<keyword evidence="6" id="KW-0999">Mitochondrion inner membrane</keyword>
<keyword evidence="5" id="KW-0679">Respiratory chain</keyword>
<keyword evidence="12" id="KW-1185">Reference proteome</keyword>
<evidence type="ECO:0000256" key="2">
    <source>
        <dbReference type="ARBA" id="ARBA00009508"/>
    </source>
</evidence>
<keyword evidence="4" id="KW-0813">Transport</keyword>
<evidence type="ECO:0000256" key="4">
    <source>
        <dbReference type="ARBA" id="ARBA00022448"/>
    </source>
</evidence>
<dbReference type="Proteomes" id="UP000031737">
    <property type="component" value="Unassembled WGS sequence"/>
</dbReference>
<sequence length="296" mass="35415">MMRRSCLVLSAGMVEYHEWHLHEPLLQNYEGWRILDNPRYEKKSDAYIYDFTGCVRHLDPIIDDPRLTHKQRVCRLYRWALKELQMWLVQLNAHKFNLAYKVVRRRFEMYRYVTDPAMCDMMVRQTQKYLRENACFYFLRRNNGSPWSTYTLANPMFHPDGSQVYDHWTHPEVMWYDDAKLHRWSSHHPMYAGAGEMSDRFGDMDVSPHLRLLTSVIFGCAFLFAICSFLAAFDRDVDPHFEKWCASFDDNLKGALFAAERNSRSKASMLGWDWDRIMGKIPQQSGFHFYDVQRFQ</sequence>
<name>A0A061IU29_TRYRA</name>
<evidence type="ECO:0000256" key="9">
    <source>
        <dbReference type="ARBA" id="ARBA00023136"/>
    </source>
</evidence>
<protein>
    <recommendedName>
        <fullName evidence="3">NADH dehydrogenase [ubiquinone] 1 beta subcomplex subunit 9</fullName>
    </recommendedName>
</protein>
<feature type="transmembrane region" description="Helical" evidence="10">
    <location>
        <begin position="210"/>
        <end position="233"/>
    </location>
</feature>